<feature type="transmembrane region" description="Helical" evidence="1">
    <location>
        <begin position="46"/>
        <end position="68"/>
    </location>
</feature>
<feature type="transmembrane region" description="Helical" evidence="1">
    <location>
        <begin position="105"/>
        <end position="126"/>
    </location>
</feature>
<keyword evidence="1" id="KW-1133">Transmembrane helix</keyword>
<dbReference type="RefSeq" id="WP_153718783.1">
    <property type="nucleotide sequence ID" value="NZ_WJPP01000002.1"/>
</dbReference>
<evidence type="ECO:0000313" key="3">
    <source>
        <dbReference type="Proteomes" id="UP000433788"/>
    </source>
</evidence>
<dbReference type="EMBL" id="WJPP01000002">
    <property type="protein sequence ID" value="MRH77708.1"/>
    <property type="molecule type" value="Genomic_DNA"/>
</dbReference>
<evidence type="ECO:0000313" key="2">
    <source>
        <dbReference type="EMBL" id="MRH77708.1"/>
    </source>
</evidence>
<evidence type="ECO:0000256" key="1">
    <source>
        <dbReference type="SAM" id="Phobius"/>
    </source>
</evidence>
<organism evidence="2 3">
    <name type="scientific">Spiribacter salilacus</name>
    <dbReference type="NCBI Taxonomy" id="2664894"/>
    <lineage>
        <taxon>Bacteria</taxon>
        <taxon>Pseudomonadati</taxon>
        <taxon>Pseudomonadota</taxon>
        <taxon>Gammaproteobacteria</taxon>
        <taxon>Chromatiales</taxon>
        <taxon>Ectothiorhodospiraceae</taxon>
        <taxon>Spiribacter</taxon>
    </lineage>
</organism>
<keyword evidence="1" id="KW-0472">Membrane</keyword>
<dbReference type="Proteomes" id="UP000433788">
    <property type="component" value="Unassembled WGS sequence"/>
</dbReference>
<sequence length="139" mass="14707">MIYLRSVLWSLTYPITVFAGQAVGYLLGVALYYIYNNIMFLNLSELIVAVGPTLVAGLFAGWLAGVVITKFAGEISFATLMVLPVLLTALALVGNVIGYTGNMNLTALLADGGANLITLGVFVSVVRGHKGLVSHTRKS</sequence>
<comment type="caution">
    <text evidence="2">The sequence shown here is derived from an EMBL/GenBank/DDBJ whole genome shotgun (WGS) entry which is preliminary data.</text>
</comment>
<gene>
    <name evidence="2" type="ORF">GH984_03230</name>
</gene>
<proteinExistence type="predicted"/>
<feature type="transmembrane region" description="Helical" evidence="1">
    <location>
        <begin position="75"/>
        <end position="99"/>
    </location>
</feature>
<keyword evidence="1" id="KW-0812">Transmembrane</keyword>
<protein>
    <submittedName>
        <fullName evidence="2">Uncharacterized protein</fullName>
    </submittedName>
</protein>
<keyword evidence="3" id="KW-1185">Reference proteome</keyword>
<dbReference type="AlphaFoldDB" id="A0A6N7QRE7"/>
<name>A0A6N7QRE7_9GAMM</name>
<reference evidence="2 3" key="1">
    <citation type="submission" date="2019-11" db="EMBL/GenBank/DDBJ databases">
        <authorList>
            <person name="Zhang X.Y."/>
        </authorList>
    </citation>
    <scope>NUCLEOTIDE SEQUENCE [LARGE SCALE GENOMIC DNA]</scope>
    <source>
        <strain evidence="2 3">C176</strain>
    </source>
</reference>
<feature type="transmembrane region" description="Helical" evidence="1">
    <location>
        <begin position="12"/>
        <end position="34"/>
    </location>
</feature>
<accession>A0A6N7QRE7</accession>